<accession>A0A2B4RBD0</accession>
<dbReference type="Proteomes" id="UP000225706">
    <property type="component" value="Unassembled WGS sequence"/>
</dbReference>
<feature type="compositionally biased region" description="Acidic residues" evidence="1">
    <location>
        <begin position="413"/>
        <end position="429"/>
    </location>
</feature>
<evidence type="ECO:0000313" key="3">
    <source>
        <dbReference type="Proteomes" id="UP000225706"/>
    </source>
</evidence>
<feature type="compositionally biased region" description="Acidic residues" evidence="1">
    <location>
        <begin position="380"/>
        <end position="395"/>
    </location>
</feature>
<dbReference type="PANTHER" id="PTHR34239">
    <property type="entry name" value="APPLE DOMAIN-CONTAINING PROTEIN"/>
    <property type="match status" value="1"/>
</dbReference>
<protein>
    <submittedName>
        <fullName evidence="2">Uncharacterized protein</fullName>
    </submittedName>
</protein>
<feature type="region of interest" description="Disordered" evidence="1">
    <location>
        <begin position="370"/>
        <end position="431"/>
    </location>
</feature>
<dbReference type="EMBL" id="LSMT01000891">
    <property type="protein sequence ID" value="PFX13810.1"/>
    <property type="molecule type" value="Genomic_DNA"/>
</dbReference>
<dbReference type="AlphaFoldDB" id="A0A2B4RBD0"/>
<gene>
    <name evidence="2" type="ORF">AWC38_SpisGene22077</name>
</gene>
<proteinExistence type="predicted"/>
<comment type="caution">
    <text evidence="2">The sequence shown here is derived from an EMBL/GenBank/DDBJ whole genome shotgun (WGS) entry which is preliminary data.</text>
</comment>
<name>A0A2B4RBD0_STYPI</name>
<dbReference type="OrthoDB" id="5987625at2759"/>
<evidence type="ECO:0000313" key="2">
    <source>
        <dbReference type="EMBL" id="PFX13810.1"/>
    </source>
</evidence>
<evidence type="ECO:0000256" key="1">
    <source>
        <dbReference type="SAM" id="MobiDB-lite"/>
    </source>
</evidence>
<reference evidence="3" key="1">
    <citation type="journal article" date="2017" name="bioRxiv">
        <title>Comparative analysis of the genomes of Stylophora pistillata and Acropora digitifera provides evidence for extensive differences between species of corals.</title>
        <authorList>
            <person name="Voolstra C.R."/>
            <person name="Li Y."/>
            <person name="Liew Y.J."/>
            <person name="Baumgarten S."/>
            <person name="Zoccola D."/>
            <person name="Flot J.-F."/>
            <person name="Tambutte S."/>
            <person name="Allemand D."/>
            <person name="Aranda M."/>
        </authorList>
    </citation>
    <scope>NUCLEOTIDE SEQUENCE [LARGE SCALE GENOMIC DNA]</scope>
</reference>
<dbReference type="PANTHER" id="PTHR34239:SF2">
    <property type="entry name" value="TRANSPOSABLE ELEMENT P TRANSPOSASE_THAP9 CONSERVED DOMAIN-CONTAINING PROTEIN"/>
    <property type="match status" value="1"/>
</dbReference>
<organism evidence="2 3">
    <name type="scientific">Stylophora pistillata</name>
    <name type="common">Smooth cauliflower coral</name>
    <dbReference type="NCBI Taxonomy" id="50429"/>
    <lineage>
        <taxon>Eukaryota</taxon>
        <taxon>Metazoa</taxon>
        <taxon>Cnidaria</taxon>
        <taxon>Anthozoa</taxon>
        <taxon>Hexacorallia</taxon>
        <taxon>Scleractinia</taxon>
        <taxon>Astrocoeniina</taxon>
        <taxon>Pocilloporidae</taxon>
        <taxon>Stylophora</taxon>
    </lineage>
</organism>
<sequence length="554" mass="62163">MDDDVSLYASDELEDDDAVKVLTERNKNPKKVTGQKSSKRKMLNSLADAYDTEDATGDDLDEDVTTLVKKRRGKKLNPDKIKTIVEKHKRLASCPQLKQINVNQEIWAQLNARQWKADLQIANLQQIVNKTAIINLQTLPWITVNAENTPELINNNLANTIAMLGHVQTQISQLIREQIKAALSYEYKSICSFEVPATSQQLFGDELSKHLKDARETSKLRKPMYQFYSWAGEITLLSLDKATSDKDILSDVLGVSIQCDDTRVQHKLPSNKHNENDTNNIKLEVQKLLTKRTMQILEQLGFIVHPVKSLLIPSQEIVLGFLINSVTMTIRLTNEKAKGTCNACKDVQHGKITIREVARVLELNMSETDHSDQEFSCTSSEDDVESFSSSEEDSTDIIGEIVANQDEPLMNSDESDSNGQEGEDEDEDGLSSATLSRRFEKTEPVSTWCSFTQCSDAMLVSAREFRCCMEVDCARGKLTFDGSIERISCITQHADYLALTNSTVLRQVAPLLRDRNGKTYRRRNGTSENEFRRATASSLQVAGSMDLLLLGLGE</sequence>
<keyword evidence="3" id="KW-1185">Reference proteome</keyword>